<dbReference type="GO" id="GO:0009986">
    <property type="term" value="C:cell surface"/>
    <property type="evidence" value="ECO:0007669"/>
    <property type="project" value="UniProtKB-SubCell"/>
</dbReference>
<feature type="active site" description="Proton donor" evidence="10 11">
    <location>
        <position position="226"/>
    </location>
</feature>
<dbReference type="SFLD" id="SFLDF00002">
    <property type="entry name" value="enolase"/>
    <property type="match status" value="1"/>
</dbReference>
<feature type="binding site" evidence="10 12">
    <location>
        <position position="306"/>
    </location>
    <ligand>
        <name>Mg(2+)</name>
        <dbReference type="ChEBI" id="CHEBI:18420"/>
    </ligand>
</feature>
<evidence type="ECO:0000256" key="11">
    <source>
        <dbReference type="PIRSR" id="PIRSR001400-1"/>
    </source>
</evidence>
<dbReference type="STRING" id="391735.Veis_2870"/>
<feature type="binding site" evidence="10">
    <location>
        <position position="388"/>
    </location>
    <ligand>
        <name>(2R)-2-phosphoglycerate</name>
        <dbReference type="ChEBI" id="CHEBI:58289"/>
    </ligand>
</feature>
<dbReference type="SFLD" id="SFLDS00001">
    <property type="entry name" value="Enolase"/>
    <property type="match status" value="1"/>
</dbReference>
<evidence type="ECO:0000259" key="15">
    <source>
        <dbReference type="SMART" id="SM01193"/>
    </source>
</evidence>
<keyword evidence="16" id="KW-0670">Pyruvate</keyword>
<evidence type="ECO:0000313" key="17">
    <source>
        <dbReference type="Proteomes" id="UP000000374"/>
    </source>
</evidence>
<dbReference type="InterPro" id="IPR000941">
    <property type="entry name" value="Enolase"/>
</dbReference>
<comment type="catalytic activity">
    <reaction evidence="10">
        <text>(2R)-2-phosphoglycerate = phosphoenolpyruvate + H2O</text>
        <dbReference type="Rhea" id="RHEA:10164"/>
        <dbReference type="ChEBI" id="CHEBI:15377"/>
        <dbReference type="ChEBI" id="CHEBI:58289"/>
        <dbReference type="ChEBI" id="CHEBI:58702"/>
        <dbReference type="EC" id="4.2.1.11"/>
    </reaction>
</comment>
<dbReference type="InterPro" id="IPR020810">
    <property type="entry name" value="Enolase_C"/>
</dbReference>
<dbReference type="OrthoDB" id="4577602at2"/>
<evidence type="ECO:0000256" key="8">
    <source>
        <dbReference type="ARBA" id="ARBA00023239"/>
    </source>
</evidence>
<evidence type="ECO:0000256" key="9">
    <source>
        <dbReference type="ARBA" id="ARBA00045763"/>
    </source>
</evidence>
<comment type="cofactor">
    <cofactor evidence="12">
        <name>Mg(2+)</name>
        <dbReference type="ChEBI" id="CHEBI:18420"/>
    </cofactor>
    <text evidence="12">Mg(2+) is required for catalysis and for stabilizing the dimer.</text>
</comment>
<keyword evidence="10" id="KW-0963">Cytoplasm</keyword>
<dbReference type="SUPFAM" id="SSF51604">
    <property type="entry name" value="Enolase C-terminal domain-like"/>
    <property type="match status" value="1"/>
</dbReference>
<dbReference type="KEGG" id="vei:Veis_2870"/>
<feature type="domain" description="Enolase C-terminal TIM barrel" evidence="14">
    <location>
        <begin position="160"/>
        <end position="442"/>
    </location>
</feature>
<dbReference type="GO" id="GO:0006096">
    <property type="term" value="P:glycolytic process"/>
    <property type="evidence" value="ECO:0007669"/>
    <property type="project" value="UniProtKB-UniRule"/>
</dbReference>
<dbReference type="EC" id="4.2.1.11" evidence="3 10"/>
<dbReference type="PIRSF" id="PIRSF001400">
    <property type="entry name" value="Enolase"/>
    <property type="match status" value="1"/>
</dbReference>
<comment type="pathway">
    <text evidence="1 10">Carbohydrate degradation; glycolysis; pyruvate from D-glyceraldehyde 3-phosphate: step 4/5.</text>
</comment>
<dbReference type="SFLD" id="SFLDG00178">
    <property type="entry name" value="enolase"/>
    <property type="match status" value="1"/>
</dbReference>
<evidence type="ECO:0000256" key="4">
    <source>
        <dbReference type="ARBA" id="ARBA00017068"/>
    </source>
</evidence>
<evidence type="ECO:0000256" key="5">
    <source>
        <dbReference type="ARBA" id="ARBA00022525"/>
    </source>
</evidence>
<evidence type="ECO:0000256" key="2">
    <source>
        <dbReference type="ARBA" id="ARBA00009604"/>
    </source>
</evidence>
<comment type="subcellular location">
    <subcellularLocation>
        <location evidence="10">Cytoplasm</location>
    </subcellularLocation>
    <subcellularLocation>
        <location evidence="10">Secreted</location>
    </subcellularLocation>
    <subcellularLocation>
        <location evidence="10">Cell surface</location>
    </subcellularLocation>
    <text evidence="10">Fractions of enolase are present in both the cytoplasm and on the cell surface.</text>
</comment>
<dbReference type="GO" id="GO:0000015">
    <property type="term" value="C:phosphopyruvate hydratase complex"/>
    <property type="evidence" value="ECO:0007669"/>
    <property type="project" value="InterPro"/>
</dbReference>
<dbReference type="PANTHER" id="PTHR11902:SF1">
    <property type="entry name" value="ENOLASE"/>
    <property type="match status" value="1"/>
</dbReference>
<keyword evidence="17" id="KW-1185">Reference proteome</keyword>
<feature type="region of interest" description="Disordered" evidence="13">
    <location>
        <begin position="51"/>
        <end position="74"/>
    </location>
</feature>
<dbReference type="EMBL" id="CP000542">
    <property type="protein sequence ID" value="ABM58606.1"/>
    <property type="molecule type" value="Genomic_DNA"/>
</dbReference>
<evidence type="ECO:0000256" key="13">
    <source>
        <dbReference type="SAM" id="MobiDB-lite"/>
    </source>
</evidence>
<dbReference type="RefSeq" id="WP_011810602.1">
    <property type="nucleotide sequence ID" value="NC_008786.1"/>
</dbReference>
<reference evidence="17" key="1">
    <citation type="submission" date="2006-12" db="EMBL/GenBank/DDBJ databases">
        <title>Complete sequence of chromosome 1 of Verminephrobacter eiseniae EF01-2.</title>
        <authorList>
            <person name="Copeland A."/>
            <person name="Lucas S."/>
            <person name="Lapidus A."/>
            <person name="Barry K."/>
            <person name="Detter J.C."/>
            <person name="Glavina del Rio T."/>
            <person name="Dalin E."/>
            <person name="Tice H."/>
            <person name="Pitluck S."/>
            <person name="Chertkov O."/>
            <person name="Brettin T."/>
            <person name="Bruce D."/>
            <person name="Han C."/>
            <person name="Tapia R."/>
            <person name="Gilna P."/>
            <person name="Schmutz J."/>
            <person name="Larimer F."/>
            <person name="Land M."/>
            <person name="Hauser L."/>
            <person name="Kyrpides N."/>
            <person name="Kim E."/>
            <person name="Stahl D."/>
            <person name="Richardson P."/>
        </authorList>
    </citation>
    <scope>NUCLEOTIDE SEQUENCE [LARGE SCALE GENOMIC DNA]</scope>
    <source>
        <strain evidence="17">EF01-2</strain>
    </source>
</reference>
<dbReference type="PANTHER" id="PTHR11902">
    <property type="entry name" value="ENOLASE"/>
    <property type="match status" value="1"/>
</dbReference>
<feature type="active site" description="Proton acceptor" evidence="10 11">
    <location>
        <position position="358"/>
    </location>
</feature>
<dbReference type="GO" id="GO:0005576">
    <property type="term" value="C:extracellular region"/>
    <property type="evidence" value="ECO:0007669"/>
    <property type="project" value="UniProtKB-SubCell"/>
</dbReference>
<feature type="binding site" evidence="10">
    <location>
        <position position="184"/>
    </location>
    <ligand>
        <name>(2R)-2-phosphoglycerate</name>
        <dbReference type="ChEBI" id="CHEBI:58289"/>
    </ligand>
</feature>
<dbReference type="HAMAP" id="MF_00318">
    <property type="entry name" value="Enolase"/>
    <property type="match status" value="1"/>
</dbReference>
<dbReference type="Gene3D" id="3.20.20.120">
    <property type="entry name" value="Enolase-like C-terminal domain"/>
    <property type="match status" value="1"/>
</dbReference>
<name>A1WLU9_VEREI</name>
<comment type="similarity">
    <text evidence="2 10">Belongs to the enolase family.</text>
</comment>
<gene>
    <name evidence="10" type="primary">eno</name>
    <name evidence="16" type="ordered locus">Veis_2870</name>
</gene>
<evidence type="ECO:0000256" key="7">
    <source>
        <dbReference type="ARBA" id="ARBA00023152"/>
    </source>
</evidence>
<dbReference type="InterPro" id="IPR036849">
    <property type="entry name" value="Enolase-like_C_sf"/>
</dbReference>
<keyword evidence="8 10" id="KW-0456">Lyase</keyword>
<dbReference type="GO" id="GO:0000287">
    <property type="term" value="F:magnesium ion binding"/>
    <property type="evidence" value="ECO:0007669"/>
    <property type="project" value="UniProtKB-UniRule"/>
</dbReference>
<evidence type="ECO:0000313" key="16">
    <source>
        <dbReference type="EMBL" id="ABM58606.1"/>
    </source>
</evidence>
<dbReference type="InterPro" id="IPR029017">
    <property type="entry name" value="Enolase-like_N"/>
</dbReference>
<feature type="binding site" evidence="10">
    <location>
        <position position="358"/>
    </location>
    <ligand>
        <name>(2R)-2-phosphoglycerate</name>
        <dbReference type="ChEBI" id="CHEBI:58289"/>
    </ligand>
</feature>
<dbReference type="HOGENOM" id="CLU_031223_2_1_4"/>
<dbReference type="InterPro" id="IPR020811">
    <property type="entry name" value="Enolase_N"/>
</dbReference>
<proteinExistence type="inferred from homology"/>
<comment type="cofactor">
    <cofactor evidence="10">
        <name>Mg(2+)</name>
        <dbReference type="ChEBI" id="CHEBI:18420"/>
    </cofactor>
    <text evidence="10">Binds a second Mg(2+) ion via substrate during catalysis.</text>
</comment>
<keyword evidence="5 10" id="KW-0964">Secreted</keyword>
<feature type="binding site" evidence="10">
    <location>
        <position position="409"/>
    </location>
    <ligand>
        <name>(2R)-2-phosphoglycerate</name>
        <dbReference type="ChEBI" id="CHEBI:58289"/>
    </ligand>
</feature>
<evidence type="ECO:0000256" key="10">
    <source>
        <dbReference type="HAMAP-Rule" id="MF_00318"/>
    </source>
</evidence>
<organism evidence="16 17">
    <name type="scientific">Verminephrobacter eiseniae (strain EF01-2)</name>
    <dbReference type="NCBI Taxonomy" id="391735"/>
    <lineage>
        <taxon>Bacteria</taxon>
        <taxon>Pseudomonadati</taxon>
        <taxon>Pseudomonadota</taxon>
        <taxon>Betaproteobacteria</taxon>
        <taxon>Burkholderiales</taxon>
        <taxon>Comamonadaceae</taxon>
        <taxon>Verminephrobacter</taxon>
    </lineage>
</organism>
<dbReference type="Pfam" id="PF03952">
    <property type="entry name" value="Enolase_N"/>
    <property type="match status" value="1"/>
</dbReference>
<dbReference type="UniPathway" id="UPA00109">
    <property type="reaction ID" value="UER00187"/>
</dbReference>
<sequence>MTTTSATASTSTTTTATSASSATERIAALHGRRVWDSRGRPTVEVEITTAGGQRGRAIAPAGASRGSAEASDLRDGGTRLGGYDVLTALDRVRSIIAPALIGMAVTDQAAIDATLDRLDPSPTRQLLGGNATVATSLAALHSAAAVRQMPLWRYLNPAGVRHLARPEVQIIGGGAHAARRVDLQDFMLIPLTAATIGDALVHIAEVHLAVGALFAARGPAHGVADEGGHWPALARNEQALELLTLGIERAGFRPGIDLGISLDIAASEFERGGSYHLAAEKRSFSRTEWLAVVGQWLQAYPIIAIEDPASEHDPIGMRAATAAFAARALIVGDDYLVSDPQRIATAAREGACNTALIKVNQAGTVTRAWQAHAAARAAGWATIVSARSGESEDVSVAHLAVGWGADLIKVGAITRGERTAKWNEMLRIDEELGGLPLAPFPLR</sequence>
<comment type="function">
    <text evidence="9 10">Catalyzes the reversible conversion of 2-phosphoglycerate (2-PG) into phosphoenolpyruvate (PEP). It is essential for the degradation of carbohydrates via glycolysis.</text>
</comment>
<dbReference type="GO" id="GO:0004634">
    <property type="term" value="F:phosphopyruvate hydratase activity"/>
    <property type="evidence" value="ECO:0007669"/>
    <property type="project" value="UniProtKB-UniRule"/>
</dbReference>
<keyword evidence="6 10" id="KW-0460">Magnesium</keyword>
<dbReference type="SUPFAM" id="SSF54826">
    <property type="entry name" value="Enolase N-terminal domain-like"/>
    <property type="match status" value="1"/>
</dbReference>
<protein>
    <recommendedName>
        <fullName evidence="4 10">Enolase</fullName>
        <ecNumber evidence="3 10">4.2.1.11</ecNumber>
    </recommendedName>
    <alternativeName>
        <fullName evidence="10">2-phospho-D-glycerate hydro-lyase</fullName>
    </alternativeName>
    <alternativeName>
        <fullName evidence="10">2-phosphoglycerate dehydratase</fullName>
    </alternativeName>
</protein>
<keyword evidence="7 10" id="KW-0324">Glycolysis</keyword>
<dbReference type="Proteomes" id="UP000000374">
    <property type="component" value="Chromosome"/>
</dbReference>
<dbReference type="PRINTS" id="PR00148">
    <property type="entry name" value="ENOLASE"/>
</dbReference>
<accession>A1WLU9</accession>
<feature type="binding site" evidence="10 12">
    <location>
        <position position="263"/>
    </location>
    <ligand>
        <name>Mg(2+)</name>
        <dbReference type="ChEBI" id="CHEBI:18420"/>
    </ligand>
</feature>
<evidence type="ECO:0000256" key="12">
    <source>
        <dbReference type="PIRSR" id="PIRSR001400-3"/>
    </source>
</evidence>
<feature type="binding site" evidence="10 12">
    <location>
        <position position="333"/>
    </location>
    <ligand>
        <name>Mg(2+)</name>
        <dbReference type="ChEBI" id="CHEBI:18420"/>
    </ligand>
</feature>
<feature type="binding site" evidence="10">
    <location>
        <position position="387"/>
    </location>
    <ligand>
        <name>(2R)-2-phosphoglycerate</name>
        <dbReference type="ChEBI" id="CHEBI:58289"/>
    </ligand>
</feature>
<evidence type="ECO:0000256" key="1">
    <source>
        <dbReference type="ARBA" id="ARBA00005031"/>
    </source>
</evidence>
<dbReference type="AlphaFoldDB" id="A1WLU9"/>
<evidence type="ECO:0000256" key="6">
    <source>
        <dbReference type="ARBA" id="ARBA00022842"/>
    </source>
</evidence>
<feature type="region of interest" description="Disordered" evidence="13">
    <location>
        <begin position="1"/>
        <end position="22"/>
    </location>
</feature>
<dbReference type="SMART" id="SM01193">
    <property type="entry name" value="Enolase_N"/>
    <property type="match status" value="1"/>
</dbReference>
<dbReference type="GeneID" id="76461360"/>
<dbReference type="Gene3D" id="3.30.390.10">
    <property type="entry name" value="Enolase-like, N-terminal domain"/>
    <property type="match status" value="1"/>
</dbReference>
<dbReference type="SMART" id="SM01192">
    <property type="entry name" value="Enolase_C"/>
    <property type="match status" value="1"/>
</dbReference>
<evidence type="ECO:0000256" key="3">
    <source>
        <dbReference type="ARBA" id="ARBA00012058"/>
    </source>
</evidence>
<feature type="domain" description="Enolase N-terminal" evidence="15">
    <location>
        <begin position="26"/>
        <end position="155"/>
    </location>
</feature>
<evidence type="ECO:0000259" key="14">
    <source>
        <dbReference type="SMART" id="SM01192"/>
    </source>
</evidence>
<dbReference type="Pfam" id="PF00113">
    <property type="entry name" value="Enolase_C"/>
    <property type="match status" value="1"/>
</dbReference>
<dbReference type="eggNOG" id="COG0148">
    <property type="taxonomic scope" value="Bacteria"/>
</dbReference>
<keyword evidence="10 12" id="KW-0479">Metal-binding</keyword>